<dbReference type="Proteomes" id="UP001499910">
    <property type="component" value="Unassembled WGS sequence"/>
</dbReference>
<evidence type="ECO:0000313" key="9">
    <source>
        <dbReference type="Proteomes" id="UP001499910"/>
    </source>
</evidence>
<dbReference type="Gene3D" id="3.30.70.270">
    <property type="match status" value="1"/>
</dbReference>
<dbReference type="EMBL" id="BAABHW010000006">
    <property type="protein sequence ID" value="GAA5080535.1"/>
    <property type="molecule type" value="Genomic_DNA"/>
</dbReference>
<dbReference type="EC" id="2.7.7.7" evidence="3"/>
<evidence type="ECO:0000256" key="5">
    <source>
        <dbReference type="ARBA" id="ARBA00025589"/>
    </source>
</evidence>
<evidence type="ECO:0000256" key="2">
    <source>
        <dbReference type="ARBA" id="ARBA00011245"/>
    </source>
</evidence>
<dbReference type="PANTHER" id="PTHR35369:SF2">
    <property type="entry name" value="BLR3025 PROTEIN"/>
    <property type="match status" value="1"/>
</dbReference>
<dbReference type="SUPFAM" id="SSF56672">
    <property type="entry name" value="DNA/RNA polymerases"/>
    <property type="match status" value="1"/>
</dbReference>
<evidence type="ECO:0000256" key="4">
    <source>
        <dbReference type="ARBA" id="ARBA00022763"/>
    </source>
</evidence>
<dbReference type="PROSITE" id="PS50173">
    <property type="entry name" value="UMUC"/>
    <property type="match status" value="1"/>
</dbReference>
<evidence type="ECO:0000259" key="7">
    <source>
        <dbReference type="PROSITE" id="PS50173"/>
    </source>
</evidence>
<sequence>MQSCPAMSAPTPSHDPKKTRRILSLWFPRLAAERLLRAEPGLAEAPLAVIRETGNIREVAALSAAAEAQGAARGQPLSVAVTLCPGLITRPADPAGEAAFLSALRRWAGKFSPWVAEDAPEGLMVDLTGCAHLFGGEEALFRTALADCADLGLSVRAGIADTAGAAWALARYAGGGGPAAPRTGDAIDQEARATRSRAQKRHWTRGGAAPAAQVIGGEAARIAPPGATRQALAPLPIAALRVPQETVAGLARLGLRRVGDLWGIPRAGLTRRFGSELVHRLDQALGVAPEPISPARAPLHFALRLSLPDPIGLEADILAGLDRLLPPLCEKLRAAGRGARRVRLELSRVDGGTQVVEVGLARPADHPDRLRPLLAMKLDEVDAGFGIDRLRLVATVTEPRHASQHKGGWAVSAEAHAPRGEAQAMADLIARLGARVGLEAITRERPADSHIPEKTSVTLAAAWSEPAEDWPRPARPRPLTLFRPEPVIAPDCPTPPETFRWRGRTFEMQAASGPERIAPEWWLDEPDWRTGVRDYWRITTAEGAGLWLFYAHGGAASGGWFAQGNFD</sequence>
<reference evidence="9" key="1">
    <citation type="journal article" date="2019" name="Int. J. Syst. Evol. Microbiol.">
        <title>The Global Catalogue of Microorganisms (GCM) 10K type strain sequencing project: providing services to taxonomists for standard genome sequencing and annotation.</title>
        <authorList>
            <consortium name="The Broad Institute Genomics Platform"/>
            <consortium name="The Broad Institute Genome Sequencing Center for Infectious Disease"/>
            <person name="Wu L."/>
            <person name="Ma J."/>
        </authorList>
    </citation>
    <scope>NUCLEOTIDE SEQUENCE [LARGE SCALE GENOMIC DNA]</scope>
    <source>
        <strain evidence="9">JCM 18015</strain>
    </source>
</reference>
<dbReference type="InterPro" id="IPR050356">
    <property type="entry name" value="SulA_CellDiv_inhibitor"/>
</dbReference>
<comment type="caution">
    <text evidence="8">The sequence shown here is derived from an EMBL/GenBank/DDBJ whole genome shotgun (WGS) entry which is preliminary data.</text>
</comment>
<comment type="subunit">
    <text evidence="2">Monomer.</text>
</comment>
<name>A0ABP9LL60_9RHOB</name>
<dbReference type="InterPro" id="IPR043128">
    <property type="entry name" value="Rev_trsase/Diguanyl_cyclase"/>
</dbReference>
<comment type="function">
    <text evidence="5">Poorly processive, error-prone DNA polymerase involved in untargeted mutagenesis. Copies undamaged DNA at stalled replication forks, which arise in vivo from mismatched or misaligned primer ends. These misaligned primers can be extended by PolIV. Exhibits no 3'-5' exonuclease (proofreading) activity. May be involved in translesional synthesis, in conjunction with the beta clamp from PolIII.</text>
</comment>
<evidence type="ECO:0000256" key="1">
    <source>
        <dbReference type="ARBA" id="ARBA00010945"/>
    </source>
</evidence>
<dbReference type="InterPro" id="IPR017961">
    <property type="entry name" value="DNA_pol_Y-fam_little_finger"/>
</dbReference>
<dbReference type="InterPro" id="IPR043502">
    <property type="entry name" value="DNA/RNA_pol_sf"/>
</dbReference>
<accession>A0ABP9LL60</accession>
<comment type="similarity">
    <text evidence="1">Belongs to the DNA polymerase type-Y family.</text>
</comment>
<proteinExistence type="inferred from homology"/>
<gene>
    <name evidence="8" type="ORF">GCM10023209_34270</name>
</gene>
<comment type="catalytic activity">
    <reaction evidence="6">
        <text>DNA(n) + a 2'-deoxyribonucleoside 5'-triphosphate = DNA(n+1) + diphosphate</text>
        <dbReference type="Rhea" id="RHEA:22508"/>
        <dbReference type="Rhea" id="RHEA-COMP:17339"/>
        <dbReference type="Rhea" id="RHEA-COMP:17340"/>
        <dbReference type="ChEBI" id="CHEBI:33019"/>
        <dbReference type="ChEBI" id="CHEBI:61560"/>
        <dbReference type="ChEBI" id="CHEBI:173112"/>
        <dbReference type="EC" id="2.7.7.7"/>
    </reaction>
</comment>
<dbReference type="PANTHER" id="PTHR35369">
    <property type="entry name" value="BLR3025 PROTEIN-RELATED"/>
    <property type="match status" value="1"/>
</dbReference>
<keyword evidence="4" id="KW-0227">DNA damage</keyword>
<dbReference type="Pfam" id="PF00817">
    <property type="entry name" value="IMS"/>
    <property type="match status" value="1"/>
</dbReference>
<dbReference type="Pfam" id="PF11799">
    <property type="entry name" value="IMS_C"/>
    <property type="match status" value="1"/>
</dbReference>
<feature type="domain" description="UmuC" evidence="7">
    <location>
        <begin position="31"/>
        <end position="86"/>
    </location>
</feature>
<evidence type="ECO:0000313" key="8">
    <source>
        <dbReference type="EMBL" id="GAA5080535.1"/>
    </source>
</evidence>
<dbReference type="InterPro" id="IPR001126">
    <property type="entry name" value="UmuC"/>
</dbReference>
<organism evidence="8 9">
    <name type="scientific">[Roseibacterium] beibuensis</name>
    <dbReference type="NCBI Taxonomy" id="1193142"/>
    <lineage>
        <taxon>Bacteria</taxon>
        <taxon>Pseudomonadati</taxon>
        <taxon>Pseudomonadota</taxon>
        <taxon>Alphaproteobacteria</taxon>
        <taxon>Rhodobacterales</taxon>
        <taxon>Roseobacteraceae</taxon>
        <taxon>Roseicyclus</taxon>
    </lineage>
</organism>
<protein>
    <recommendedName>
        <fullName evidence="3">DNA-directed DNA polymerase</fullName>
        <ecNumber evidence="3">2.7.7.7</ecNumber>
    </recommendedName>
</protein>
<dbReference type="Gene3D" id="3.40.1170.60">
    <property type="match status" value="1"/>
</dbReference>
<evidence type="ECO:0000256" key="6">
    <source>
        <dbReference type="ARBA" id="ARBA00049244"/>
    </source>
</evidence>
<evidence type="ECO:0000256" key="3">
    <source>
        <dbReference type="ARBA" id="ARBA00012417"/>
    </source>
</evidence>
<keyword evidence="9" id="KW-1185">Reference proteome</keyword>
<dbReference type="CDD" id="cd03468">
    <property type="entry name" value="PolY_like"/>
    <property type="match status" value="1"/>
</dbReference>